<evidence type="ECO:0000256" key="3">
    <source>
        <dbReference type="ARBA" id="ARBA00022475"/>
    </source>
</evidence>
<dbReference type="PANTHER" id="PTHR43484:SF1">
    <property type="entry name" value="FLAGELLAR MOTOR SWITCH PROTEIN FLIN"/>
    <property type="match status" value="1"/>
</dbReference>
<comment type="subcellular location">
    <subcellularLocation>
        <location evidence="1">Cell membrane</location>
        <topology evidence="1">Peripheral membrane protein</topology>
        <orientation evidence="1">Cytoplasmic side</orientation>
    </subcellularLocation>
</comment>
<dbReference type="InterPro" id="IPR028976">
    <property type="entry name" value="CheC-like_sf"/>
</dbReference>
<evidence type="ECO:0000256" key="4">
    <source>
        <dbReference type="ARBA" id="ARBA00022500"/>
    </source>
</evidence>
<sequence>MAHATDRRNQSASLAEVETVSSALERHGQLVFEASSQVFSVLCGRPVRLRFDRIVPVSPSTLLALLPGPCVGMAMQASQGLVGAEHLVWRADDAIGLAQLILGEEPTPGSELSADYLDALSEAANQIGGSLGTALRAALGKPVTVEAGTVTALTEAGVCLAVFREEASTPLLCVASLTREGLASGEVALIVSPSLLPETDKAQPHNDTLVAKEDTVSATSASAQAPFVPLTGGERVGPNNGIDMLLDVNLQVSVELGRTRLQIRDILQLGPGSIVELDKQAGDAVDILVNDKPIAKGEVIIIDENFGVRLTSITSVADRIKNLR</sequence>
<dbReference type="PRINTS" id="PR00956">
    <property type="entry name" value="FLGMOTORFLIN"/>
</dbReference>
<dbReference type="PATRIC" id="fig|671143.5.peg.1539"/>
<keyword evidence="5" id="KW-0283">Flagellar rotation</keyword>
<dbReference type="SUPFAM" id="SSF103039">
    <property type="entry name" value="CheC-like"/>
    <property type="match status" value="1"/>
</dbReference>
<dbReference type="GO" id="GO:0006935">
    <property type="term" value="P:chemotaxis"/>
    <property type="evidence" value="ECO:0007669"/>
    <property type="project" value="UniProtKB-KW"/>
</dbReference>
<keyword evidence="8" id="KW-0966">Cell projection</keyword>
<dbReference type="GO" id="GO:0071973">
    <property type="term" value="P:bacterial-type flagellum-dependent cell motility"/>
    <property type="evidence" value="ECO:0007669"/>
    <property type="project" value="InterPro"/>
</dbReference>
<dbReference type="InterPro" id="IPR051469">
    <property type="entry name" value="FliN/MopA/SpaO"/>
</dbReference>
<dbReference type="InterPro" id="IPR001172">
    <property type="entry name" value="FliN_T3SS_HrcQb"/>
</dbReference>
<dbReference type="NCBIfam" id="TIGR02480">
    <property type="entry name" value="fliN"/>
    <property type="match status" value="1"/>
</dbReference>
<dbReference type="InterPro" id="IPR036429">
    <property type="entry name" value="SpoA-like_sf"/>
</dbReference>
<dbReference type="eggNOG" id="COG1886">
    <property type="taxonomic scope" value="Bacteria"/>
</dbReference>
<reference evidence="8 9" key="1">
    <citation type="journal article" date="2010" name="Nature">
        <title>Nitrite-driven anaerobic methane oxidation by oxygenic bacteria.</title>
        <authorList>
            <person name="Ettwig K.F."/>
            <person name="Butler M.K."/>
            <person name="Le Paslier D."/>
            <person name="Pelletier E."/>
            <person name="Mangenot S."/>
            <person name="Kuypers M.M.M."/>
            <person name="Schreiber F."/>
            <person name="Dutilh B.E."/>
            <person name="Zedelius J."/>
            <person name="de Beer D."/>
            <person name="Gloerich J."/>
            <person name="Wessels H.J.C.T."/>
            <person name="van Allen T."/>
            <person name="Luesken F."/>
            <person name="Wu M."/>
            <person name="van de Pas-Schoonen K.T."/>
            <person name="Op den Camp H.J.M."/>
            <person name="Janssen-Megens E.M."/>
            <person name="Francoijs K-J."/>
            <person name="Stunnenberg H."/>
            <person name="Weissenbach J."/>
            <person name="Jetten M.S.M."/>
            <person name="Strous M."/>
        </authorList>
    </citation>
    <scope>NUCLEOTIDE SEQUENCE [LARGE SCALE GENOMIC DNA]</scope>
</reference>
<keyword evidence="4" id="KW-0145">Chemotaxis</keyword>
<evidence type="ECO:0000259" key="7">
    <source>
        <dbReference type="Pfam" id="PF01052"/>
    </source>
</evidence>
<keyword evidence="8" id="KW-0378">Hydrolase</keyword>
<evidence type="ECO:0000256" key="1">
    <source>
        <dbReference type="ARBA" id="ARBA00004413"/>
    </source>
</evidence>
<dbReference type="HOGENOM" id="CLU_033893_0_0_0"/>
<dbReference type="GO" id="GO:0009425">
    <property type="term" value="C:bacterial-type flagellum basal body"/>
    <property type="evidence" value="ECO:0007669"/>
    <property type="project" value="InterPro"/>
</dbReference>
<dbReference type="Gene3D" id="2.30.330.10">
    <property type="entry name" value="SpoA-like"/>
    <property type="match status" value="1"/>
</dbReference>
<evidence type="ECO:0000313" key="9">
    <source>
        <dbReference type="Proteomes" id="UP000006898"/>
    </source>
</evidence>
<keyword evidence="8" id="KW-0969">Cilium</keyword>
<evidence type="ECO:0000256" key="2">
    <source>
        <dbReference type="ARBA" id="ARBA00009226"/>
    </source>
</evidence>
<name>D5MGB8_METO1</name>
<dbReference type="Pfam" id="PF01052">
    <property type="entry name" value="FliMN_C"/>
    <property type="match status" value="1"/>
</dbReference>
<proteinExistence type="inferred from homology"/>
<evidence type="ECO:0000256" key="6">
    <source>
        <dbReference type="ARBA" id="ARBA00023136"/>
    </source>
</evidence>
<dbReference type="SUPFAM" id="SSF101801">
    <property type="entry name" value="Surface presentation of antigens (SPOA)"/>
    <property type="match status" value="1"/>
</dbReference>
<dbReference type="GO" id="GO:0016787">
    <property type="term" value="F:hydrolase activity"/>
    <property type="evidence" value="ECO:0007669"/>
    <property type="project" value="UniProtKB-KW"/>
</dbReference>
<keyword evidence="3" id="KW-1003">Cell membrane</keyword>
<dbReference type="EMBL" id="FP565575">
    <property type="protein sequence ID" value="CBE68799.1"/>
    <property type="molecule type" value="Genomic_DNA"/>
</dbReference>
<dbReference type="InterPro" id="IPR012826">
    <property type="entry name" value="FliN"/>
</dbReference>
<dbReference type="EC" id="3.-.-.-" evidence="8"/>
<organism evidence="8 9">
    <name type="scientific">Methylomirabilis oxygeniifera</name>
    <dbReference type="NCBI Taxonomy" id="671143"/>
    <lineage>
        <taxon>Bacteria</taxon>
        <taxon>Candidatus Methylomirabilota</taxon>
        <taxon>Candidatus Methylomirabilia</taxon>
        <taxon>Candidatus Methylomirabilales</taxon>
        <taxon>Candidatus Methylomirabilaceae</taxon>
        <taxon>Candidatus Methylomirabilis</taxon>
    </lineage>
</organism>
<comment type="similarity">
    <text evidence="2">Belongs to the FliN/MopA/SpaO family.</text>
</comment>
<dbReference type="InterPro" id="IPR001543">
    <property type="entry name" value="FliN-like_C"/>
</dbReference>
<protein>
    <submittedName>
        <fullName evidence="8">Putative Flagellar motor switch phosphatase fliY (CheY-P phosphatase fliY) (Flagellar motor switch protein fliY)</fullName>
        <ecNumber evidence="8">3.-.-.-</ecNumber>
    </submittedName>
</protein>
<dbReference type="AlphaFoldDB" id="D5MGB8"/>
<keyword evidence="6" id="KW-0472">Membrane</keyword>
<evidence type="ECO:0000256" key="5">
    <source>
        <dbReference type="ARBA" id="ARBA00022779"/>
    </source>
</evidence>
<evidence type="ECO:0000313" key="8">
    <source>
        <dbReference type="EMBL" id="CBE68799.1"/>
    </source>
</evidence>
<dbReference type="PANTHER" id="PTHR43484">
    <property type="match status" value="1"/>
</dbReference>
<dbReference type="Gene3D" id="3.40.1550.10">
    <property type="entry name" value="CheC-like"/>
    <property type="match status" value="1"/>
</dbReference>
<dbReference type="GO" id="GO:0003774">
    <property type="term" value="F:cytoskeletal motor activity"/>
    <property type="evidence" value="ECO:0007669"/>
    <property type="project" value="InterPro"/>
</dbReference>
<accession>D5MGB8</accession>
<dbReference type="Proteomes" id="UP000006898">
    <property type="component" value="Chromosome"/>
</dbReference>
<keyword evidence="8" id="KW-0282">Flagellum</keyword>
<gene>
    <name evidence="8" type="ORF">DAMO_1741</name>
</gene>
<dbReference type="KEGG" id="mox:DAMO_1741"/>
<dbReference type="STRING" id="671143.DAMO_1741"/>
<dbReference type="GO" id="GO:0005886">
    <property type="term" value="C:plasma membrane"/>
    <property type="evidence" value="ECO:0007669"/>
    <property type="project" value="UniProtKB-SubCell"/>
</dbReference>
<feature type="domain" description="Flagellar motor switch protein FliN-like C-terminal" evidence="7">
    <location>
        <begin position="244"/>
        <end position="313"/>
    </location>
</feature>